<feature type="compositionally biased region" description="Basic and acidic residues" evidence="1">
    <location>
        <begin position="54"/>
        <end position="76"/>
    </location>
</feature>
<evidence type="ECO:0000313" key="2">
    <source>
        <dbReference type="EMBL" id="SFD79581.1"/>
    </source>
</evidence>
<dbReference type="RefSeq" id="WP_091182754.1">
    <property type="nucleotide sequence ID" value="NZ_FOMT01000001.1"/>
</dbReference>
<dbReference type="AlphaFoldDB" id="A0A1I1V949"/>
<keyword evidence="3" id="KW-1185">Reference proteome</keyword>
<dbReference type="EMBL" id="FOMT01000001">
    <property type="protein sequence ID" value="SFD79581.1"/>
    <property type="molecule type" value="Genomic_DNA"/>
</dbReference>
<dbReference type="Proteomes" id="UP000198855">
    <property type="component" value="Unassembled WGS sequence"/>
</dbReference>
<feature type="compositionally biased region" description="Basic and acidic residues" evidence="1">
    <location>
        <begin position="1"/>
        <end position="41"/>
    </location>
</feature>
<feature type="region of interest" description="Disordered" evidence="1">
    <location>
        <begin position="1"/>
        <end position="76"/>
    </location>
</feature>
<name>A0A1I1V949_9BACL</name>
<organism evidence="2 3">
    <name type="scientific">Paenibacillus catalpae</name>
    <dbReference type="NCBI Taxonomy" id="1045775"/>
    <lineage>
        <taxon>Bacteria</taxon>
        <taxon>Bacillati</taxon>
        <taxon>Bacillota</taxon>
        <taxon>Bacilli</taxon>
        <taxon>Bacillales</taxon>
        <taxon>Paenibacillaceae</taxon>
        <taxon>Paenibacillus</taxon>
    </lineage>
</organism>
<evidence type="ECO:0000313" key="3">
    <source>
        <dbReference type="Proteomes" id="UP000198855"/>
    </source>
</evidence>
<proteinExistence type="predicted"/>
<reference evidence="3" key="1">
    <citation type="submission" date="2016-10" db="EMBL/GenBank/DDBJ databases">
        <authorList>
            <person name="Varghese N."/>
            <person name="Submissions S."/>
        </authorList>
    </citation>
    <scope>NUCLEOTIDE SEQUENCE [LARGE SCALE GENOMIC DNA]</scope>
    <source>
        <strain evidence="3">CGMCC 1.10784</strain>
    </source>
</reference>
<protein>
    <submittedName>
        <fullName evidence="2">Uncharacterized protein</fullName>
    </submittedName>
</protein>
<gene>
    <name evidence="2" type="ORF">SAMN05216378_1460</name>
</gene>
<accession>A0A1I1V949</accession>
<evidence type="ECO:0000256" key="1">
    <source>
        <dbReference type="SAM" id="MobiDB-lite"/>
    </source>
</evidence>
<sequence>MNAFERSVDRRREQQGKRDNPEGIPTEKESLFDKFVSERTVDPIPVEDQTIEQQDEKDKKRTKRDSSSERKYRTGI</sequence>
<dbReference type="OrthoDB" id="2454814at2"/>